<dbReference type="Gene3D" id="2.130.10.10">
    <property type="entry name" value="YVTN repeat-like/Quinoprotein amine dehydrogenase"/>
    <property type="match status" value="1"/>
</dbReference>
<evidence type="ECO:0000256" key="2">
    <source>
        <dbReference type="ARBA" id="ARBA00022574"/>
    </source>
</evidence>
<keyword evidence="6" id="KW-1185">Reference proteome</keyword>
<dbReference type="InterPro" id="IPR001680">
    <property type="entry name" value="WD40_rpt"/>
</dbReference>
<accession>A0A165L2D7</accession>
<dbReference type="PROSITE" id="PS50294">
    <property type="entry name" value="WD_REPEATS_REGION"/>
    <property type="match status" value="1"/>
</dbReference>
<dbReference type="PRINTS" id="PR00320">
    <property type="entry name" value="GPROTEINBRPT"/>
</dbReference>
<feature type="repeat" description="WD" evidence="4">
    <location>
        <begin position="105"/>
        <end position="149"/>
    </location>
</feature>
<dbReference type="InterPro" id="IPR020472">
    <property type="entry name" value="WD40_PAC1"/>
</dbReference>
<dbReference type="SUPFAM" id="SSF50978">
    <property type="entry name" value="WD40 repeat-like"/>
    <property type="match status" value="1"/>
</dbReference>
<reference evidence="5 6" key="1">
    <citation type="journal article" date="2016" name="Mol. Biol. Evol.">
        <title>Comparative Genomics of Early-Diverging Mushroom-Forming Fungi Provides Insights into the Origins of Lignocellulose Decay Capabilities.</title>
        <authorList>
            <person name="Nagy L.G."/>
            <person name="Riley R."/>
            <person name="Tritt A."/>
            <person name="Adam C."/>
            <person name="Daum C."/>
            <person name="Floudas D."/>
            <person name="Sun H."/>
            <person name="Yadav J.S."/>
            <person name="Pangilinan J."/>
            <person name="Larsson K.H."/>
            <person name="Matsuura K."/>
            <person name="Barry K."/>
            <person name="Labutti K."/>
            <person name="Kuo R."/>
            <person name="Ohm R.A."/>
            <person name="Bhattacharya S.S."/>
            <person name="Shirouzu T."/>
            <person name="Yoshinaga Y."/>
            <person name="Martin F.M."/>
            <person name="Grigoriev I.V."/>
            <person name="Hibbett D.S."/>
        </authorList>
    </citation>
    <scope>NUCLEOTIDE SEQUENCE [LARGE SCALE GENOMIC DNA]</scope>
    <source>
        <strain evidence="5 6">HHB12029</strain>
    </source>
</reference>
<dbReference type="SMART" id="SM00320">
    <property type="entry name" value="WD40"/>
    <property type="match status" value="4"/>
</dbReference>
<evidence type="ECO:0000256" key="4">
    <source>
        <dbReference type="PROSITE-ProRule" id="PRU00221"/>
    </source>
</evidence>
<evidence type="ECO:0000256" key="1">
    <source>
        <dbReference type="ARBA" id="ARBA00007830"/>
    </source>
</evidence>
<dbReference type="InterPro" id="IPR015943">
    <property type="entry name" value="WD40/YVTN_repeat-like_dom_sf"/>
</dbReference>
<proteinExistence type="inferred from homology"/>
<dbReference type="PANTHER" id="PTHR10971">
    <property type="entry name" value="MRNA EXPORT FACTOR AND BUB3"/>
    <property type="match status" value="1"/>
</dbReference>
<keyword evidence="3" id="KW-0677">Repeat</keyword>
<evidence type="ECO:0000313" key="6">
    <source>
        <dbReference type="Proteomes" id="UP000077266"/>
    </source>
</evidence>
<keyword evidence="2 4" id="KW-0853">WD repeat</keyword>
<dbReference type="STRING" id="1314781.A0A165L2D7"/>
<dbReference type="FunCoup" id="A0A165L2D7">
    <property type="interactions" value="1184"/>
</dbReference>
<dbReference type="EMBL" id="KV425932">
    <property type="protein sequence ID" value="KZV97243.1"/>
    <property type="molecule type" value="Genomic_DNA"/>
</dbReference>
<feature type="repeat" description="WD" evidence="4">
    <location>
        <begin position="252"/>
        <end position="286"/>
    </location>
</feature>
<dbReference type="PROSITE" id="PS50082">
    <property type="entry name" value="WD_REPEATS_2"/>
    <property type="match status" value="3"/>
</dbReference>
<dbReference type="Proteomes" id="UP000077266">
    <property type="component" value="Unassembled WGS sequence"/>
</dbReference>
<dbReference type="OrthoDB" id="256303at2759"/>
<evidence type="ECO:0000313" key="5">
    <source>
        <dbReference type="EMBL" id="KZV97243.1"/>
    </source>
</evidence>
<organism evidence="5 6">
    <name type="scientific">Exidia glandulosa HHB12029</name>
    <dbReference type="NCBI Taxonomy" id="1314781"/>
    <lineage>
        <taxon>Eukaryota</taxon>
        <taxon>Fungi</taxon>
        <taxon>Dikarya</taxon>
        <taxon>Basidiomycota</taxon>
        <taxon>Agaricomycotina</taxon>
        <taxon>Agaricomycetes</taxon>
        <taxon>Auriculariales</taxon>
        <taxon>Exidiaceae</taxon>
        <taxon>Exidia</taxon>
    </lineage>
</organism>
<comment type="similarity">
    <text evidence="1">Belongs to the WD repeat rae1 family.</text>
</comment>
<dbReference type="InterPro" id="IPR036322">
    <property type="entry name" value="WD40_repeat_dom_sf"/>
</dbReference>
<dbReference type="AlphaFoldDB" id="A0A165L2D7"/>
<feature type="repeat" description="WD" evidence="4">
    <location>
        <begin position="73"/>
        <end position="105"/>
    </location>
</feature>
<dbReference type="InParanoid" id="A0A165L2D7"/>
<sequence>MFPRTNTLTQPQADIEVADPPTDSISALAFCPTADFLAAASWNGEVRIYEVAPDGQTKGKAMYAHEGTAPALSVTYSKDGSKIISGGADNVVRAYDLTSGQSAVVAKHDDAVKAVKFLESPSAGAILVTGSWDQTLKYWDLRSPNPIASVQLAGKCYALDVVFPLMVVGSSERKLQVFNLNQPGQPVETLESPLKWQTRTISCFPSADGYAVGSVEGRVAIQWADPKRKGNNYSFRCHRKEENKANTLVYAVNDVQWHPVHGTFLTAGSDGTISMWDKDARARLKNFPAAPGPIATTAFSRNGNILAYAVSYDWSKGHSGMQPGHPNKIMLHPVKDEEVRCKTR</sequence>
<gene>
    <name evidence="5" type="ORF">EXIGLDRAFT_764536</name>
</gene>
<name>A0A165L2D7_EXIGL</name>
<dbReference type="Pfam" id="PF00400">
    <property type="entry name" value="WD40"/>
    <property type="match status" value="4"/>
</dbReference>
<evidence type="ECO:0000256" key="3">
    <source>
        <dbReference type="ARBA" id="ARBA00022737"/>
    </source>
</evidence>
<dbReference type="FunFam" id="2.130.10.10:FF:000190">
    <property type="entry name" value="Nuclear pore complex subunit"/>
    <property type="match status" value="1"/>
</dbReference>
<protein>
    <submittedName>
        <fullName evidence="5">Poly(A)+ RNA export protein</fullName>
    </submittedName>
</protein>